<comment type="similarity">
    <text evidence="3">Belongs to the radical SAM superfamily. KamA family.</text>
</comment>
<dbReference type="SFLD" id="SFLDS00029">
    <property type="entry name" value="Radical_SAM"/>
    <property type="match status" value="1"/>
</dbReference>
<name>A0ABW2KXW4_9PROT</name>
<dbReference type="SMART" id="SM00729">
    <property type="entry name" value="Elp3"/>
    <property type="match status" value="1"/>
</dbReference>
<sequence length="353" mass="38410">MPRDRIRPARTLRSPGALADAGLVPDDGRLPALEEVARRFAVAVTPAVAELVDPADPADPVARQFLPDPAELETRPEELADPIGDAPFSPVKGIVHRYRDRVLLKPVHTCPVYCRFCFRREMVGPGAETLDGAELDAALDYIAARPEIWEVILTGGDPLILSPRRLAEIVARLDAIPHVGIVRLHSRVPVVDPERVTAELVAALRGRRVTTWVMLHANHWKELTEEARAAIARLVDAGIPMLSQSVLLKGVNDDVETLARTFRALVAARVKPHYLHQGDLAKGTAHFRTTVAEGQALMRALRGDVSGLCQPTYVLDIPGGHGKVPLTPTHAEPDGTGGWTVTDPRGGRHPYRG</sequence>
<feature type="domain" description="Radical SAM core" evidence="12">
    <location>
        <begin position="96"/>
        <end position="308"/>
    </location>
</feature>
<dbReference type="SUPFAM" id="SSF102114">
    <property type="entry name" value="Radical SAM enzymes"/>
    <property type="match status" value="1"/>
</dbReference>
<organism evidence="13 14">
    <name type="scientific">Rhodocista pekingensis</name>
    <dbReference type="NCBI Taxonomy" id="201185"/>
    <lineage>
        <taxon>Bacteria</taxon>
        <taxon>Pseudomonadati</taxon>
        <taxon>Pseudomonadota</taxon>
        <taxon>Alphaproteobacteria</taxon>
        <taxon>Rhodospirillales</taxon>
        <taxon>Azospirillaceae</taxon>
        <taxon>Rhodocista</taxon>
    </lineage>
</organism>
<evidence type="ECO:0000256" key="3">
    <source>
        <dbReference type="ARBA" id="ARBA00008703"/>
    </source>
</evidence>
<dbReference type="InterPro" id="IPR006638">
    <property type="entry name" value="Elp3/MiaA/NifB-like_rSAM"/>
</dbReference>
<dbReference type="NCBIfam" id="TIGR03822">
    <property type="entry name" value="AblA_like_2"/>
    <property type="match status" value="1"/>
</dbReference>
<keyword evidence="10" id="KW-0413">Isomerase</keyword>
<keyword evidence="7" id="KW-0663">Pyridoxal phosphate</keyword>
<evidence type="ECO:0000256" key="4">
    <source>
        <dbReference type="ARBA" id="ARBA00022485"/>
    </source>
</evidence>
<dbReference type="Pfam" id="PF04055">
    <property type="entry name" value="Radical_SAM"/>
    <property type="match status" value="1"/>
</dbReference>
<dbReference type="Pfam" id="PF12544">
    <property type="entry name" value="LAM_C"/>
    <property type="match status" value="1"/>
</dbReference>
<evidence type="ECO:0000256" key="9">
    <source>
        <dbReference type="ARBA" id="ARBA00023014"/>
    </source>
</evidence>
<evidence type="ECO:0000256" key="11">
    <source>
        <dbReference type="SAM" id="MobiDB-lite"/>
    </source>
</evidence>
<dbReference type="PROSITE" id="PS51918">
    <property type="entry name" value="RADICAL_SAM"/>
    <property type="match status" value="1"/>
</dbReference>
<evidence type="ECO:0000313" key="14">
    <source>
        <dbReference type="Proteomes" id="UP001596456"/>
    </source>
</evidence>
<gene>
    <name evidence="13" type="ORF">ACFQPS_12445</name>
</gene>
<evidence type="ECO:0000256" key="2">
    <source>
        <dbReference type="ARBA" id="ARBA00001966"/>
    </source>
</evidence>
<dbReference type="SFLD" id="SFLDG01070">
    <property type="entry name" value="PLP-dependent"/>
    <property type="match status" value="1"/>
</dbReference>
<reference evidence="14" key="1">
    <citation type="journal article" date="2019" name="Int. J. Syst. Evol. Microbiol.">
        <title>The Global Catalogue of Microorganisms (GCM) 10K type strain sequencing project: providing services to taxonomists for standard genome sequencing and annotation.</title>
        <authorList>
            <consortium name="The Broad Institute Genomics Platform"/>
            <consortium name="The Broad Institute Genome Sequencing Center for Infectious Disease"/>
            <person name="Wu L."/>
            <person name="Ma J."/>
        </authorList>
    </citation>
    <scope>NUCLEOTIDE SEQUENCE [LARGE SCALE GENOMIC DNA]</scope>
    <source>
        <strain evidence="14">CGMCC 1.16275</strain>
    </source>
</reference>
<dbReference type="PIRSF" id="PIRSF004911">
    <property type="entry name" value="DUF160"/>
    <property type="match status" value="1"/>
</dbReference>
<feature type="region of interest" description="Disordered" evidence="11">
    <location>
        <begin position="325"/>
        <end position="353"/>
    </location>
</feature>
<evidence type="ECO:0000259" key="12">
    <source>
        <dbReference type="PROSITE" id="PS51918"/>
    </source>
</evidence>
<dbReference type="EMBL" id="JBHTCM010000010">
    <property type="protein sequence ID" value="MFC7333973.1"/>
    <property type="molecule type" value="Genomic_DNA"/>
</dbReference>
<dbReference type="InterPro" id="IPR025895">
    <property type="entry name" value="LAM_C_dom"/>
</dbReference>
<keyword evidence="5" id="KW-0949">S-adenosyl-L-methionine</keyword>
<evidence type="ECO:0000256" key="6">
    <source>
        <dbReference type="ARBA" id="ARBA00022723"/>
    </source>
</evidence>
<proteinExistence type="inferred from homology"/>
<dbReference type="InterPro" id="IPR013785">
    <property type="entry name" value="Aldolase_TIM"/>
</dbReference>
<keyword evidence="4" id="KW-0004">4Fe-4S</keyword>
<keyword evidence="8" id="KW-0408">Iron</keyword>
<evidence type="ECO:0000256" key="7">
    <source>
        <dbReference type="ARBA" id="ARBA00022898"/>
    </source>
</evidence>
<evidence type="ECO:0000256" key="8">
    <source>
        <dbReference type="ARBA" id="ARBA00023004"/>
    </source>
</evidence>
<keyword evidence="9" id="KW-0411">Iron-sulfur</keyword>
<dbReference type="RefSeq" id="WP_377359409.1">
    <property type="nucleotide sequence ID" value="NZ_JBHTCM010000010.1"/>
</dbReference>
<evidence type="ECO:0000256" key="1">
    <source>
        <dbReference type="ARBA" id="ARBA00001933"/>
    </source>
</evidence>
<dbReference type="Proteomes" id="UP001596456">
    <property type="component" value="Unassembled WGS sequence"/>
</dbReference>
<dbReference type="CDD" id="cd01335">
    <property type="entry name" value="Radical_SAM"/>
    <property type="match status" value="1"/>
</dbReference>
<accession>A0ABW2KXW4</accession>
<keyword evidence="14" id="KW-1185">Reference proteome</keyword>
<evidence type="ECO:0000256" key="5">
    <source>
        <dbReference type="ARBA" id="ARBA00022691"/>
    </source>
</evidence>
<dbReference type="Gene3D" id="3.20.20.70">
    <property type="entry name" value="Aldolase class I"/>
    <property type="match status" value="1"/>
</dbReference>
<dbReference type="NCBIfam" id="TIGR00238">
    <property type="entry name" value="KamA family radical SAM protein"/>
    <property type="match status" value="1"/>
</dbReference>
<comment type="cofactor">
    <cofactor evidence="1">
        <name>pyridoxal 5'-phosphate</name>
        <dbReference type="ChEBI" id="CHEBI:597326"/>
    </cofactor>
</comment>
<dbReference type="InterPro" id="IPR058240">
    <property type="entry name" value="rSAM_sf"/>
</dbReference>
<evidence type="ECO:0000256" key="10">
    <source>
        <dbReference type="ARBA" id="ARBA00023235"/>
    </source>
</evidence>
<dbReference type="InterPro" id="IPR003739">
    <property type="entry name" value="Lys_aminomutase/Glu_NH3_mut"/>
</dbReference>
<dbReference type="PANTHER" id="PTHR30538">
    <property type="entry name" value="LYSINE 2,3-AMINOMUTASE-RELATED"/>
    <property type="match status" value="1"/>
</dbReference>
<keyword evidence="6" id="KW-0479">Metal-binding</keyword>
<dbReference type="InterPro" id="IPR007197">
    <property type="entry name" value="rSAM"/>
</dbReference>
<evidence type="ECO:0000313" key="13">
    <source>
        <dbReference type="EMBL" id="MFC7333973.1"/>
    </source>
</evidence>
<protein>
    <submittedName>
        <fullName evidence="13">Lysine-2,3-aminomutase-like protein</fullName>
    </submittedName>
</protein>
<comment type="caution">
    <text evidence="13">The sequence shown here is derived from an EMBL/GenBank/DDBJ whole genome shotgun (WGS) entry which is preliminary data.</text>
</comment>
<comment type="cofactor">
    <cofactor evidence="2">
        <name>[4Fe-4S] cluster</name>
        <dbReference type="ChEBI" id="CHEBI:49883"/>
    </cofactor>
</comment>
<dbReference type="InterPro" id="IPR022447">
    <property type="entry name" value="Lys_aminomutase-rel"/>
</dbReference>
<dbReference type="PANTHER" id="PTHR30538:SF1">
    <property type="entry name" value="L-LYSINE 2,3-AMINOMUTASE"/>
    <property type="match status" value="1"/>
</dbReference>